<evidence type="ECO:0000256" key="9">
    <source>
        <dbReference type="ARBA" id="ARBA00023136"/>
    </source>
</evidence>
<proteinExistence type="inferred from homology"/>
<dbReference type="GO" id="GO:0005743">
    <property type="term" value="C:mitochondrial inner membrane"/>
    <property type="evidence" value="ECO:0007669"/>
    <property type="project" value="UniProtKB-SubCell"/>
</dbReference>
<evidence type="ECO:0000256" key="2">
    <source>
        <dbReference type="ARBA" id="ARBA00004673"/>
    </source>
</evidence>
<comment type="function">
    <text evidence="10">Component of the cytochrome c oxidase, the last enzyme in the mitochondrial electron transport chain which drives oxidative phosphorylation. The respiratory chain contains 3 multisubunit complexes succinate dehydrogenase (complex II, CII), ubiquinol-cytochrome c oxidoreductase (cytochrome b-c1 complex, complex III, CIII) and cytochrome c oxidase (complex IV, CIV), that cooperate to transfer electrons derived from NADH and succinate to molecular oxygen, creating an electrochemical gradient over the inner membrane that drives transmembrane transport and the ATP synthase. Cytochrome c oxidase is the component of the respiratory chain that catalyzes the reduction of oxygen to water. Electrons originating from reduced cytochrome c in the intermembrane space (IMS) are transferred via the dinuclear copper A center (CU(A)) of subunit 2 and heme A of subunit 1 to the active site in subunit 1, a binuclear center (BNC) formed by heme A3 and copper B (CU(B)). The BNC reduces molecular oxygen to 2 water molecules using 4 electrons from cytochrome c in the IMS and 4 protons from the mitochondrial matrix.</text>
</comment>
<comment type="subunit">
    <text evidence="10">Component of the cytochrome c oxidase (complex IV, CIV), a multisubunit enzyme composed of a catalytic core of 3 subunits and several supernumerary subunits. The complex exists as a monomer or a dimer and forms supercomplexes (SCs) in the inner mitochondrial membrane with ubiquinol-cytochrome c oxidoreductase (cytochrome b-c1 complex, complex III, CIII).</text>
</comment>
<evidence type="ECO:0000256" key="5">
    <source>
        <dbReference type="ARBA" id="ARBA00022792"/>
    </source>
</evidence>
<dbReference type="GO" id="GO:0006123">
    <property type="term" value="P:mitochondrial electron transport, cytochrome c to oxygen"/>
    <property type="evidence" value="ECO:0007669"/>
    <property type="project" value="UniProtKB-UniRule"/>
</dbReference>
<evidence type="ECO:0000256" key="4">
    <source>
        <dbReference type="ARBA" id="ARBA00022692"/>
    </source>
</evidence>
<protein>
    <recommendedName>
        <fullName evidence="10">Cytochrome c oxidase subunit 8, mitochondrial</fullName>
    </recommendedName>
    <alternativeName>
        <fullName evidence="10">Cytochrome c oxidase polypeptide VIII</fullName>
    </alternativeName>
</protein>
<keyword evidence="5 10" id="KW-0999">Mitochondrion inner membrane</keyword>
<keyword evidence="6 10" id="KW-0809">Transit peptide</keyword>
<keyword evidence="12" id="KW-1185">Reference proteome</keyword>
<feature type="transmembrane region" description="Helical" evidence="10">
    <location>
        <begin position="52"/>
        <end position="72"/>
    </location>
</feature>
<dbReference type="EMBL" id="KZ110596">
    <property type="protein sequence ID" value="OSX63070.1"/>
    <property type="molecule type" value="Genomic_DNA"/>
</dbReference>
<dbReference type="UniPathway" id="UPA00705"/>
<keyword evidence="9 10" id="KW-0472">Membrane</keyword>
<dbReference type="InterPro" id="IPR004202">
    <property type="entry name" value="COX7C/Cox8"/>
</dbReference>
<comment type="subcellular location">
    <subcellularLocation>
        <location evidence="1 10">Mitochondrion inner membrane</location>
        <topology evidence="1 10">Single-pass membrane protein</topology>
    </subcellularLocation>
</comment>
<evidence type="ECO:0000256" key="3">
    <source>
        <dbReference type="ARBA" id="ARBA00010514"/>
    </source>
</evidence>
<dbReference type="SUPFAM" id="SSF81427">
    <property type="entry name" value="Mitochondrial cytochrome c oxidase subunit VIIc (aka VIIIa)"/>
    <property type="match status" value="1"/>
</dbReference>
<keyword evidence="7 10" id="KW-1133">Transmembrane helix</keyword>
<dbReference type="OrthoDB" id="9974841at2759"/>
<keyword evidence="8 10" id="KW-0496">Mitochondrion</keyword>
<comment type="pathway">
    <text evidence="2 10">Energy metabolism; oxidative phosphorylation.</text>
</comment>
<dbReference type="STRING" id="670580.A0A1X6N3H2"/>
<evidence type="ECO:0000256" key="6">
    <source>
        <dbReference type="ARBA" id="ARBA00022946"/>
    </source>
</evidence>
<dbReference type="Proteomes" id="UP000194127">
    <property type="component" value="Unassembled WGS sequence"/>
</dbReference>
<organism evidence="11 12">
    <name type="scientific">Postia placenta MAD-698-R-SB12</name>
    <dbReference type="NCBI Taxonomy" id="670580"/>
    <lineage>
        <taxon>Eukaryota</taxon>
        <taxon>Fungi</taxon>
        <taxon>Dikarya</taxon>
        <taxon>Basidiomycota</taxon>
        <taxon>Agaricomycotina</taxon>
        <taxon>Agaricomycetes</taxon>
        <taxon>Polyporales</taxon>
        <taxon>Adustoporiaceae</taxon>
        <taxon>Rhodonia</taxon>
    </lineage>
</organism>
<dbReference type="GO" id="GO:0045277">
    <property type="term" value="C:respiratory chain complex IV"/>
    <property type="evidence" value="ECO:0007669"/>
    <property type="project" value="UniProtKB-UniRule"/>
</dbReference>
<evidence type="ECO:0000256" key="10">
    <source>
        <dbReference type="RuleBase" id="RU368123"/>
    </source>
</evidence>
<keyword evidence="4 10" id="KW-0812">Transmembrane</keyword>
<dbReference type="PANTHER" id="PTHR13313">
    <property type="entry name" value="CYTOCHROME C OXIDASE SUBUNIT VIIC"/>
    <property type="match status" value="1"/>
</dbReference>
<sequence length="81" mass="9299">MLSLTRNTSPFVRLTSLGRVPRSPMGQLRLAHSEHTVHKHLPFDYTNKRAFAFKYTTFCVTAFSIPFIAVGWQLRKYRGAA</sequence>
<dbReference type="Gene3D" id="4.10.49.10">
    <property type="entry name" value="Cytochrome c oxidase subunit VIIc"/>
    <property type="match status" value="1"/>
</dbReference>
<dbReference type="PANTHER" id="PTHR13313:SF0">
    <property type="entry name" value="CYTOCHROME C OXIDASE SUBUNIT 7C, MITOCHONDRIAL"/>
    <property type="match status" value="1"/>
</dbReference>
<gene>
    <name evidence="11" type="ORF">POSPLADRAFT_1039842</name>
</gene>
<dbReference type="RefSeq" id="XP_024339864.1">
    <property type="nucleotide sequence ID" value="XM_024477604.1"/>
</dbReference>
<evidence type="ECO:0000256" key="8">
    <source>
        <dbReference type="ARBA" id="ARBA00023128"/>
    </source>
</evidence>
<accession>A0A1X6N3H2</accession>
<evidence type="ECO:0000256" key="1">
    <source>
        <dbReference type="ARBA" id="ARBA00004434"/>
    </source>
</evidence>
<dbReference type="AlphaFoldDB" id="A0A1X6N3H2"/>
<name>A0A1X6N3H2_9APHY</name>
<evidence type="ECO:0000313" key="11">
    <source>
        <dbReference type="EMBL" id="OSX63070.1"/>
    </source>
</evidence>
<dbReference type="GeneID" id="36322554"/>
<evidence type="ECO:0000256" key="7">
    <source>
        <dbReference type="ARBA" id="ARBA00022989"/>
    </source>
</evidence>
<dbReference type="InterPro" id="IPR036636">
    <property type="entry name" value="COX7C/Cox8_sf"/>
</dbReference>
<evidence type="ECO:0000313" key="12">
    <source>
        <dbReference type="Proteomes" id="UP000194127"/>
    </source>
</evidence>
<reference evidence="11 12" key="1">
    <citation type="submission" date="2017-04" db="EMBL/GenBank/DDBJ databases">
        <title>Genome Sequence of the Model Brown-Rot Fungus Postia placenta SB12.</title>
        <authorList>
            <consortium name="DOE Joint Genome Institute"/>
            <person name="Gaskell J."/>
            <person name="Kersten P."/>
            <person name="Larrondo L.F."/>
            <person name="Canessa P."/>
            <person name="Martinez D."/>
            <person name="Hibbett D."/>
            <person name="Schmoll M."/>
            <person name="Kubicek C.P."/>
            <person name="Martinez A.T."/>
            <person name="Yadav J."/>
            <person name="Master E."/>
            <person name="Magnuson J.K."/>
            <person name="James T."/>
            <person name="Yaver D."/>
            <person name="Berka R."/>
            <person name="Labutti K."/>
            <person name="Lipzen A."/>
            <person name="Aerts A."/>
            <person name="Barry K."/>
            <person name="Henrissat B."/>
            <person name="Blanchette R."/>
            <person name="Grigoriev I."/>
            <person name="Cullen D."/>
        </authorList>
    </citation>
    <scope>NUCLEOTIDE SEQUENCE [LARGE SCALE GENOMIC DNA]</scope>
    <source>
        <strain evidence="11 12">MAD-698-R-SB12</strain>
    </source>
</reference>
<comment type="similarity">
    <text evidence="3 10">Belongs to the cytochrome c oxidase VIIc family.</text>
</comment>
<dbReference type="Pfam" id="PF02935">
    <property type="entry name" value="COX7C"/>
    <property type="match status" value="1"/>
</dbReference>